<dbReference type="STRING" id="1550231.SAMN05660662_0074"/>
<evidence type="ECO:0000259" key="1">
    <source>
        <dbReference type="Pfam" id="PF12680"/>
    </source>
</evidence>
<dbReference type="Proteomes" id="UP000199406">
    <property type="component" value="Unassembled WGS sequence"/>
</dbReference>
<accession>A0A1G7R035</accession>
<evidence type="ECO:0000313" key="2">
    <source>
        <dbReference type="EMBL" id="SDG03499.1"/>
    </source>
</evidence>
<dbReference type="OrthoDB" id="8684708at2"/>
<dbReference type="Gene3D" id="3.10.450.50">
    <property type="match status" value="1"/>
</dbReference>
<proteinExistence type="predicted"/>
<dbReference type="InterPro" id="IPR037401">
    <property type="entry name" value="SnoaL-like"/>
</dbReference>
<protein>
    <submittedName>
        <fullName evidence="2">SnoaL-like domain-containing protein</fullName>
    </submittedName>
</protein>
<name>A0A1G7R035_9ACTN</name>
<organism evidence="2 3">
    <name type="scientific">Blastococcus aurantiacus</name>
    <dbReference type="NCBI Taxonomy" id="1550231"/>
    <lineage>
        <taxon>Bacteria</taxon>
        <taxon>Bacillati</taxon>
        <taxon>Actinomycetota</taxon>
        <taxon>Actinomycetes</taxon>
        <taxon>Geodermatophilales</taxon>
        <taxon>Geodermatophilaceae</taxon>
        <taxon>Blastococcus</taxon>
    </lineage>
</organism>
<feature type="domain" description="SnoaL-like" evidence="1">
    <location>
        <begin position="16"/>
        <end position="102"/>
    </location>
</feature>
<dbReference type="AlphaFoldDB" id="A0A1G7R035"/>
<reference evidence="3" key="1">
    <citation type="submission" date="2016-10" db="EMBL/GenBank/DDBJ databases">
        <authorList>
            <person name="Varghese N."/>
            <person name="Submissions S."/>
        </authorList>
    </citation>
    <scope>NUCLEOTIDE SEQUENCE [LARGE SCALE GENOMIC DNA]</scope>
    <source>
        <strain evidence="3">DSM 44268</strain>
    </source>
</reference>
<sequence>MTEATSIPTDQLPATIRGYLAAHVAGDAGTALRAFTPTAVVVDDGSTYRGTDEIRRFLAKAGSGFTYTTTLVGAERADDDHWVAVNHLEGDFPGGVVDLRYRFTMEGDLVAELVIAP</sequence>
<evidence type="ECO:0000313" key="3">
    <source>
        <dbReference type="Proteomes" id="UP000199406"/>
    </source>
</evidence>
<dbReference type="RefSeq" id="WP_091770955.1">
    <property type="nucleotide sequence ID" value="NZ_FNBT01000010.1"/>
</dbReference>
<dbReference type="Pfam" id="PF12680">
    <property type="entry name" value="SnoaL_2"/>
    <property type="match status" value="1"/>
</dbReference>
<dbReference type="InterPro" id="IPR032710">
    <property type="entry name" value="NTF2-like_dom_sf"/>
</dbReference>
<keyword evidence="3" id="KW-1185">Reference proteome</keyword>
<dbReference type="SUPFAM" id="SSF54427">
    <property type="entry name" value="NTF2-like"/>
    <property type="match status" value="1"/>
</dbReference>
<dbReference type="EMBL" id="FNBT01000010">
    <property type="protein sequence ID" value="SDG03499.1"/>
    <property type="molecule type" value="Genomic_DNA"/>
</dbReference>
<gene>
    <name evidence="2" type="ORF">SAMN05660662_0074</name>
</gene>